<dbReference type="OrthoDB" id="1032269at2"/>
<dbReference type="PANTHER" id="PTHR31490">
    <property type="entry name" value="GLYCOSYL HYDROLASE"/>
    <property type="match status" value="1"/>
</dbReference>
<keyword evidence="9" id="KW-0624">Polysaccharide degradation</keyword>
<evidence type="ECO:0000313" key="12">
    <source>
        <dbReference type="Proteomes" id="UP000032900"/>
    </source>
</evidence>
<dbReference type="SUPFAM" id="SSF49785">
    <property type="entry name" value="Galactose-binding domain-like"/>
    <property type="match status" value="1"/>
</dbReference>
<evidence type="ECO:0000259" key="10">
    <source>
        <dbReference type="SMART" id="SM00633"/>
    </source>
</evidence>
<dbReference type="Gene3D" id="2.60.120.260">
    <property type="entry name" value="Galactose-binding domain-like"/>
    <property type="match status" value="2"/>
</dbReference>
<evidence type="ECO:0000256" key="6">
    <source>
        <dbReference type="ARBA" id="ARBA00022801"/>
    </source>
</evidence>
<comment type="catalytic activity">
    <reaction evidence="1">
        <text>Endohydrolysis of (1-&gt;4)-beta-D-xylosidic linkages in xylans.</text>
        <dbReference type="EC" id="3.2.1.8"/>
    </reaction>
</comment>
<dbReference type="GO" id="GO:0045493">
    <property type="term" value="P:xylan catabolic process"/>
    <property type="evidence" value="ECO:0007669"/>
    <property type="project" value="UniProtKB-KW"/>
</dbReference>
<dbReference type="PROSITE" id="PS51257">
    <property type="entry name" value="PROKAR_LIPOPROTEIN"/>
    <property type="match status" value="1"/>
</dbReference>
<organism evidence="11 12">
    <name type="scientific">Geofilum rubicundum JCM 15548</name>
    <dbReference type="NCBI Taxonomy" id="1236989"/>
    <lineage>
        <taxon>Bacteria</taxon>
        <taxon>Pseudomonadati</taxon>
        <taxon>Bacteroidota</taxon>
        <taxon>Bacteroidia</taxon>
        <taxon>Marinilabiliales</taxon>
        <taxon>Marinilabiliaceae</taxon>
        <taxon>Geofilum</taxon>
    </lineage>
</organism>
<dbReference type="AlphaFoldDB" id="A0A0E9LUD4"/>
<evidence type="ECO:0000256" key="9">
    <source>
        <dbReference type="ARBA" id="ARBA00023326"/>
    </source>
</evidence>
<gene>
    <name evidence="11" type="ORF">JCM15548_1994</name>
</gene>
<keyword evidence="6 11" id="KW-0378">Hydrolase</keyword>
<dbReference type="Gene3D" id="3.20.20.80">
    <property type="entry name" value="Glycosidases"/>
    <property type="match status" value="2"/>
</dbReference>
<keyword evidence="12" id="KW-1185">Reference proteome</keyword>
<evidence type="ECO:0000256" key="2">
    <source>
        <dbReference type="ARBA" id="ARBA00007495"/>
    </source>
</evidence>
<dbReference type="InterPro" id="IPR001000">
    <property type="entry name" value="GH10_dom"/>
</dbReference>
<dbReference type="RefSeq" id="WP_062122565.1">
    <property type="nucleotide sequence ID" value="NZ_BAZW01000005.1"/>
</dbReference>
<evidence type="ECO:0000256" key="7">
    <source>
        <dbReference type="ARBA" id="ARBA00023277"/>
    </source>
</evidence>
<accession>A0A0E9LUD4</accession>
<keyword evidence="8 11" id="KW-0326">Glycosidase</keyword>
<proteinExistence type="inferred from homology"/>
<dbReference type="Pfam" id="PF00331">
    <property type="entry name" value="Glyco_hydro_10"/>
    <property type="match status" value="2"/>
</dbReference>
<evidence type="ECO:0000256" key="1">
    <source>
        <dbReference type="ARBA" id="ARBA00000681"/>
    </source>
</evidence>
<keyword evidence="7" id="KW-0119">Carbohydrate metabolism</keyword>
<dbReference type="Proteomes" id="UP000032900">
    <property type="component" value="Unassembled WGS sequence"/>
</dbReference>
<name>A0A0E9LUD4_9BACT</name>
<comment type="caution">
    <text evidence="11">The sequence shown here is derived from an EMBL/GenBank/DDBJ whole genome shotgun (WGS) entry which is preliminary data.</text>
</comment>
<evidence type="ECO:0000256" key="4">
    <source>
        <dbReference type="ARBA" id="ARBA00022651"/>
    </source>
</evidence>
<keyword evidence="4 11" id="KW-0858">Xylan degradation</keyword>
<evidence type="ECO:0000313" key="11">
    <source>
        <dbReference type="EMBL" id="GAO28859.1"/>
    </source>
</evidence>
<dbReference type="InterPro" id="IPR008979">
    <property type="entry name" value="Galactose-bd-like_sf"/>
</dbReference>
<dbReference type="PANTHER" id="PTHR31490:SF88">
    <property type="entry name" value="BETA-XYLANASE"/>
    <property type="match status" value="1"/>
</dbReference>
<dbReference type="InterPro" id="IPR017853">
    <property type="entry name" value="GH"/>
</dbReference>
<dbReference type="SUPFAM" id="SSF51445">
    <property type="entry name" value="(Trans)glycosidases"/>
    <property type="match status" value="1"/>
</dbReference>
<dbReference type="EMBL" id="BAZW01000005">
    <property type="protein sequence ID" value="GAO28859.1"/>
    <property type="molecule type" value="Genomic_DNA"/>
</dbReference>
<comment type="similarity">
    <text evidence="2">Belongs to the glycosyl hydrolase 10 (cellulase F) family.</text>
</comment>
<feature type="domain" description="GH10" evidence="10">
    <location>
        <begin position="443"/>
        <end position="730"/>
    </location>
</feature>
<dbReference type="STRING" id="1236989.JCM15548_1994"/>
<dbReference type="InterPro" id="IPR044846">
    <property type="entry name" value="GH10"/>
</dbReference>
<evidence type="ECO:0000256" key="3">
    <source>
        <dbReference type="ARBA" id="ARBA00012590"/>
    </source>
</evidence>
<dbReference type="GO" id="GO:0031176">
    <property type="term" value="F:endo-1,4-beta-xylanase activity"/>
    <property type="evidence" value="ECO:0007669"/>
    <property type="project" value="UniProtKB-EC"/>
</dbReference>
<sequence length="733" mass="81046">MKHTINILGAYILLLIFAVSCVDDTIDDFIVEKPESVKELEYLNQYDVLKSYIDRSANPNFKLGAGVTVSNYLERDGYYRFINDNFDGMTAGNAMKYASVVGDDGSMNFGSVVQFVEAAREAGIEIYGHTLLWHAQQNNEYLNQIIDDKEIEIDPNATEEVVDGLTDYSVDGFTGWVGGDVPVTPYVENGVLVVENPSLIDPNYLLQFHVANGISIMENTKHKVTVRIKGTSSGSITLALGTWGAQQNTQLPVTTEWVDATVELNSTVNASDAFVMLQSGLYVGTYEIASVKVTHEEALAVTFWTPLISNSDLEGDDLSNFFATEATVGPNTATLGAAGTGADGVGRAIVVQSGDAPANPWDTQFFVTVDKTFEEGDRLRFSMKYRAELPANSESQAHNNPGGYLHWSMVGSPSFTTEWKEHNFTGAINASQAGMNTIAFNLALLPEANTYYFDDISWDFEESGTSIPLTDEEKADTLTWAMENWIAGMFEATDGYVIEWDVVNEAIAGQDTDGDGFYNLQSATLVSEDEAASNFYWQDHLGDDFVRIPVALARKHGPADMKLFVNDYNLESDWDDNHKLKSLIHWIERWEADGTTVIDGIGTQMHVSYHMNPETQASKEEHIVKMFELMAATGKLVKVTELDMGLVDENGQSVKSGDVTTEQHQAMSDHYKFIVQKYFEIVPAAQRYGITHWCPVDSPESSSWRGGEPVGLWSLDNRRKHTYAGFAEGLAGE</sequence>
<reference evidence="11 12" key="1">
    <citation type="journal article" date="2015" name="Microbes Environ.">
        <title>Distribution and evolution of nitrogen fixation genes in the phylum bacteroidetes.</title>
        <authorList>
            <person name="Inoue J."/>
            <person name="Oshima K."/>
            <person name="Suda W."/>
            <person name="Sakamoto M."/>
            <person name="Iino T."/>
            <person name="Noda S."/>
            <person name="Hongoh Y."/>
            <person name="Hattori M."/>
            <person name="Ohkuma M."/>
        </authorList>
    </citation>
    <scope>NUCLEOTIDE SEQUENCE [LARGE SCALE GENOMIC DNA]</scope>
    <source>
        <strain evidence="11">JCM 15548</strain>
    </source>
</reference>
<keyword evidence="5" id="KW-0732">Signal</keyword>
<protein>
    <recommendedName>
        <fullName evidence="3">endo-1,4-beta-xylanase</fullName>
        <ecNumber evidence="3">3.2.1.8</ecNumber>
    </recommendedName>
</protein>
<evidence type="ECO:0000256" key="8">
    <source>
        <dbReference type="ARBA" id="ARBA00023295"/>
    </source>
</evidence>
<dbReference type="SMART" id="SM00633">
    <property type="entry name" value="Glyco_10"/>
    <property type="match status" value="1"/>
</dbReference>
<evidence type="ECO:0000256" key="5">
    <source>
        <dbReference type="ARBA" id="ARBA00022729"/>
    </source>
</evidence>
<dbReference type="EC" id="3.2.1.8" evidence="3"/>